<proteinExistence type="predicted"/>
<evidence type="ECO:0000313" key="2">
    <source>
        <dbReference type="WBParaSite" id="ES5_v2.g13308.t1"/>
    </source>
</evidence>
<sequence length="205" mass="23631">MFCFGAIILLILFPIPAIIYHGEQQRLNSEKESANVSFNKPASKWYKILSNNEYSDVILISSDNIEIPSHRCILSKYSKIFAQIIKDTSELPVRMDVENFKAKIIQAAMDFLYDKSDAIEGKEMEIFKFSLEYGIQEIMDACCLFFEKTVDPANVCEYIQIAYSNNFEELKKKCLKILVEKKKEIDATKFAELPKNILSDFFTAD</sequence>
<name>A0AC34F8Z1_9BILA</name>
<evidence type="ECO:0000313" key="1">
    <source>
        <dbReference type="Proteomes" id="UP000887579"/>
    </source>
</evidence>
<dbReference type="WBParaSite" id="ES5_v2.g13308.t1">
    <property type="protein sequence ID" value="ES5_v2.g13308.t1"/>
    <property type="gene ID" value="ES5_v2.g13308"/>
</dbReference>
<organism evidence="1 2">
    <name type="scientific">Panagrolaimus sp. ES5</name>
    <dbReference type="NCBI Taxonomy" id="591445"/>
    <lineage>
        <taxon>Eukaryota</taxon>
        <taxon>Metazoa</taxon>
        <taxon>Ecdysozoa</taxon>
        <taxon>Nematoda</taxon>
        <taxon>Chromadorea</taxon>
        <taxon>Rhabditida</taxon>
        <taxon>Tylenchina</taxon>
        <taxon>Panagrolaimomorpha</taxon>
        <taxon>Panagrolaimoidea</taxon>
        <taxon>Panagrolaimidae</taxon>
        <taxon>Panagrolaimus</taxon>
    </lineage>
</organism>
<dbReference type="Proteomes" id="UP000887579">
    <property type="component" value="Unplaced"/>
</dbReference>
<protein>
    <submittedName>
        <fullName evidence="2">BTB domain-containing protein</fullName>
    </submittedName>
</protein>
<accession>A0AC34F8Z1</accession>
<reference evidence="2" key="1">
    <citation type="submission" date="2022-11" db="UniProtKB">
        <authorList>
            <consortium name="WormBaseParasite"/>
        </authorList>
    </citation>
    <scope>IDENTIFICATION</scope>
</reference>